<dbReference type="OrthoDB" id="9797538at2"/>
<dbReference type="Pfam" id="PF00106">
    <property type="entry name" value="adh_short"/>
    <property type="match status" value="1"/>
</dbReference>
<comment type="caution">
    <text evidence="3">The sequence shown here is derived from an EMBL/GenBank/DDBJ whole genome shotgun (WGS) entry which is preliminary data.</text>
</comment>
<comment type="similarity">
    <text evidence="1">Belongs to the short-chain dehydrogenases/reductases (SDR) family.</text>
</comment>
<dbReference type="PANTHER" id="PTHR44196">
    <property type="entry name" value="DEHYDROGENASE/REDUCTASE SDR FAMILY MEMBER 7B"/>
    <property type="match status" value="1"/>
</dbReference>
<dbReference type="PANTHER" id="PTHR44196:SF1">
    <property type="entry name" value="DEHYDROGENASE_REDUCTASE SDR FAMILY MEMBER 7B"/>
    <property type="match status" value="1"/>
</dbReference>
<dbReference type="PRINTS" id="PR00081">
    <property type="entry name" value="GDHRDH"/>
</dbReference>
<organism evidence="3 4">
    <name type="scientific">Quadrisphaera granulorum</name>
    <dbReference type="NCBI Taxonomy" id="317664"/>
    <lineage>
        <taxon>Bacteria</taxon>
        <taxon>Bacillati</taxon>
        <taxon>Actinomycetota</taxon>
        <taxon>Actinomycetes</taxon>
        <taxon>Kineosporiales</taxon>
        <taxon>Kineosporiaceae</taxon>
        <taxon>Quadrisphaera</taxon>
    </lineage>
</organism>
<dbReference type="Proteomes" id="UP000245469">
    <property type="component" value="Unassembled WGS sequence"/>
</dbReference>
<dbReference type="InterPro" id="IPR002347">
    <property type="entry name" value="SDR_fam"/>
</dbReference>
<proteinExistence type="inferred from homology"/>
<dbReference type="AlphaFoldDB" id="A0A316A4B6"/>
<evidence type="ECO:0000313" key="3">
    <source>
        <dbReference type="EMBL" id="PWJ51780.1"/>
    </source>
</evidence>
<protein>
    <recommendedName>
        <fullName evidence="5">Short-subunit dehydrogenase</fullName>
    </recommendedName>
</protein>
<dbReference type="RefSeq" id="WP_109775377.1">
    <property type="nucleotide sequence ID" value="NZ_QGDQ01000020.1"/>
</dbReference>
<accession>A0A316A4B6</accession>
<sequence>MSRTASFQDRYGPLAVVTGASSGLGCAAALRAAELGLNTALVARSAGRLEEVAVRVRERGRRAHLLPADLATPEGRALVESFVREHEVGLLVAAAGFGTTGPLAGSDLEEELGMITVNCTAALQFTRAAAQQMTARRRGGIVLFGSILGRQGVPGASSYAATKAWAQVLAEGLHAELRPAGVDVVACAPGPVRTGFADRAGMTMGRADDPAVVVASTFAALGGRVPVVSGGGGSRLLTLSLATAPRPLRTRILAGAVARMSGAASTR</sequence>
<evidence type="ECO:0000256" key="2">
    <source>
        <dbReference type="ARBA" id="ARBA00023002"/>
    </source>
</evidence>
<gene>
    <name evidence="3" type="ORF">BXY45_12058</name>
</gene>
<dbReference type="PROSITE" id="PS51257">
    <property type="entry name" value="PROKAR_LIPOPROTEIN"/>
    <property type="match status" value="1"/>
</dbReference>
<dbReference type="PIRSF" id="PIRSF000126">
    <property type="entry name" value="11-beta-HSD1"/>
    <property type="match status" value="1"/>
</dbReference>
<dbReference type="CDD" id="cd05233">
    <property type="entry name" value="SDR_c"/>
    <property type="match status" value="1"/>
</dbReference>
<dbReference type="GO" id="GO:0016491">
    <property type="term" value="F:oxidoreductase activity"/>
    <property type="evidence" value="ECO:0007669"/>
    <property type="project" value="UniProtKB-KW"/>
</dbReference>
<evidence type="ECO:0000313" key="4">
    <source>
        <dbReference type="Proteomes" id="UP000245469"/>
    </source>
</evidence>
<evidence type="ECO:0000256" key="1">
    <source>
        <dbReference type="ARBA" id="ARBA00006484"/>
    </source>
</evidence>
<dbReference type="InterPro" id="IPR036291">
    <property type="entry name" value="NAD(P)-bd_dom_sf"/>
</dbReference>
<keyword evidence="2" id="KW-0560">Oxidoreductase</keyword>
<dbReference type="SUPFAM" id="SSF51735">
    <property type="entry name" value="NAD(P)-binding Rossmann-fold domains"/>
    <property type="match status" value="1"/>
</dbReference>
<reference evidence="3 4" key="1">
    <citation type="submission" date="2018-03" db="EMBL/GenBank/DDBJ databases">
        <title>Genomic Encyclopedia of Archaeal and Bacterial Type Strains, Phase II (KMG-II): from individual species to whole genera.</title>
        <authorList>
            <person name="Goeker M."/>
        </authorList>
    </citation>
    <scope>NUCLEOTIDE SEQUENCE [LARGE SCALE GENOMIC DNA]</scope>
    <source>
        <strain evidence="3 4">DSM 44889</strain>
    </source>
</reference>
<dbReference type="EMBL" id="QGDQ01000020">
    <property type="protein sequence ID" value="PWJ51780.1"/>
    <property type="molecule type" value="Genomic_DNA"/>
</dbReference>
<evidence type="ECO:0008006" key="5">
    <source>
        <dbReference type="Google" id="ProtNLM"/>
    </source>
</evidence>
<keyword evidence="4" id="KW-1185">Reference proteome</keyword>
<dbReference type="GO" id="GO:0016020">
    <property type="term" value="C:membrane"/>
    <property type="evidence" value="ECO:0007669"/>
    <property type="project" value="TreeGrafter"/>
</dbReference>
<name>A0A316A4B6_9ACTN</name>
<dbReference type="Gene3D" id="3.40.50.720">
    <property type="entry name" value="NAD(P)-binding Rossmann-like Domain"/>
    <property type="match status" value="1"/>
</dbReference>